<evidence type="ECO:0000313" key="1">
    <source>
        <dbReference type="EMBL" id="RRT67655.1"/>
    </source>
</evidence>
<dbReference type="Proteomes" id="UP000287651">
    <property type="component" value="Unassembled WGS sequence"/>
</dbReference>
<proteinExistence type="predicted"/>
<dbReference type="EMBL" id="AMZH03004964">
    <property type="protein sequence ID" value="RRT67655.1"/>
    <property type="molecule type" value="Genomic_DNA"/>
</dbReference>
<accession>A0A426ZUL0</accession>
<name>A0A426ZUL0_ENSVE</name>
<gene>
    <name evidence="1" type="ORF">B296_00004840</name>
</gene>
<comment type="caution">
    <text evidence="1">The sequence shown here is derived from an EMBL/GenBank/DDBJ whole genome shotgun (WGS) entry which is preliminary data.</text>
</comment>
<organism evidence="1 2">
    <name type="scientific">Ensete ventricosum</name>
    <name type="common">Abyssinian banana</name>
    <name type="synonym">Musa ensete</name>
    <dbReference type="NCBI Taxonomy" id="4639"/>
    <lineage>
        <taxon>Eukaryota</taxon>
        <taxon>Viridiplantae</taxon>
        <taxon>Streptophyta</taxon>
        <taxon>Embryophyta</taxon>
        <taxon>Tracheophyta</taxon>
        <taxon>Spermatophyta</taxon>
        <taxon>Magnoliopsida</taxon>
        <taxon>Liliopsida</taxon>
        <taxon>Zingiberales</taxon>
        <taxon>Musaceae</taxon>
        <taxon>Ensete</taxon>
    </lineage>
</organism>
<evidence type="ECO:0000313" key="2">
    <source>
        <dbReference type="Proteomes" id="UP000287651"/>
    </source>
</evidence>
<reference evidence="1 2" key="1">
    <citation type="journal article" date="2014" name="Agronomy (Basel)">
        <title>A Draft Genome Sequence for Ensete ventricosum, the Drought-Tolerant Tree Against Hunger.</title>
        <authorList>
            <person name="Harrison J."/>
            <person name="Moore K.A."/>
            <person name="Paszkiewicz K."/>
            <person name="Jones T."/>
            <person name="Grant M."/>
            <person name="Ambacheew D."/>
            <person name="Muzemil S."/>
            <person name="Studholme D.J."/>
        </authorList>
    </citation>
    <scope>NUCLEOTIDE SEQUENCE [LARGE SCALE GENOMIC DNA]</scope>
</reference>
<dbReference type="AlphaFoldDB" id="A0A426ZUL0"/>
<sequence length="120" mass="12979">MLPLGFPIVVVCGRRRGSDRRVSFYASRRKVQVTMARQEDPASETAMTDLAVVGDNRGEGAGSEGDLNGRKRRLRAAATTMIAAATGRRSRLGYGSGSRVQDPVEGDRDHGEEMMLAVVQ</sequence>
<protein>
    <submittedName>
        <fullName evidence="1">Uncharacterized protein</fullName>
    </submittedName>
</protein>